<gene>
    <name evidence="7" type="ORF">D3272_02890</name>
</gene>
<dbReference type="InterPro" id="IPR001851">
    <property type="entry name" value="ABC_transp_permease"/>
</dbReference>
<evidence type="ECO:0000256" key="6">
    <source>
        <dbReference type="SAM" id="Phobius"/>
    </source>
</evidence>
<evidence type="ECO:0000256" key="3">
    <source>
        <dbReference type="ARBA" id="ARBA00022692"/>
    </source>
</evidence>
<feature type="transmembrane region" description="Helical" evidence="6">
    <location>
        <begin position="32"/>
        <end position="52"/>
    </location>
</feature>
<feature type="transmembrane region" description="Helical" evidence="6">
    <location>
        <begin position="313"/>
        <end position="332"/>
    </location>
</feature>
<keyword evidence="4 6" id="KW-1133">Transmembrane helix</keyword>
<dbReference type="PANTHER" id="PTHR47089">
    <property type="entry name" value="ABC TRANSPORTER, PERMEASE PROTEIN"/>
    <property type="match status" value="1"/>
</dbReference>
<proteinExistence type="predicted"/>
<dbReference type="PANTHER" id="PTHR47089:SF1">
    <property type="entry name" value="GUANOSINE ABC TRANSPORTER PERMEASE PROTEIN NUPP"/>
    <property type="match status" value="1"/>
</dbReference>
<keyword evidence="2" id="KW-1003">Cell membrane</keyword>
<dbReference type="GO" id="GO:0005886">
    <property type="term" value="C:plasma membrane"/>
    <property type="evidence" value="ECO:0007669"/>
    <property type="project" value="UniProtKB-SubCell"/>
</dbReference>
<evidence type="ECO:0000256" key="2">
    <source>
        <dbReference type="ARBA" id="ARBA00022475"/>
    </source>
</evidence>
<dbReference type="CDD" id="cd06580">
    <property type="entry name" value="TM_PBP1_transp_TpRbsC_like"/>
    <property type="match status" value="1"/>
</dbReference>
<dbReference type="OrthoDB" id="9809785at2"/>
<dbReference type="RefSeq" id="WP_129217585.1">
    <property type="nucleotide sequence ID" value="NZ_QYBC01000002.1"/>
</dbReference>
<keyword evidence="5 6" id="KW-0472">Membrane</keyword>
<keyword evidence="8" id="KW-1185">Reference proteome</keyword>
<accession>A0A4Q2RH91</accession>
<feature type="transmembrane region" description="Helical" evidence="6">
    <location>
        <begin position="344"/>
        <end position="366"/>
    </location>
</feature>
<dbReference type="AlphaFoldDB" id="A0A4Q2RH91"/>
<feature type="transmembrane region" description="Helical" evidence="6">
    <location>
        <begin position="165"/>
        <end position="183"/>
    </location>
</feature>
<evidence type="ECO:0000313" key="7">
    <source>
        <dbReference type="EMBL" id="RYB07042.1"/>
    </source>
</evidence>
<feature type="transmembrane region" description="Helical" evidence="6">
    <location>
        <begin position="217"/>
        <end position="238"/>
    </location>
</feature>
<organism evidence="7 8">
    <name type="scientific">Lichenibacterium ramalinae</name>
    <dbReference type="NCBI Taxonomy" id="2316527"/>
    <lineage>
        <taxon>Bacteria</taxon>
        <taxon>Pseudomonadati</taxon>
        <taxon>Pseudomonadota</taxon>
        <taxon>Alphaproteobacteria</taxon>
        <taxon>Hyphomicrobiales</taxon>
        <taxon>Lichenihabitantaceae</taxon>
        <taxon>Lichenibacterium</taxon>
    </lineage>
</organism>
<evidence type="ECO:0000256" key="4">
    <source>
        <dbReference type="ARBA" id="ARBA00022989"/>
    </source>
</evidence>
<keyword evidence="3 6" id="KW-0812">Transmembrane</keyword>
<feature type="transmembrane region" description="Helical" evidence="6">
    <location>
        <begin position="59"/>
        <end position="77"/>
    </location>
</feature>
<reference evidence="7 8" key="1">
    <citation type="submission" date="2018-09" db="EMBL/GenBank/DDBJ databases">
        <authorList>
            <person name="Grouzdev D.S."/>
            <person name="Krutkina M.S."/>
        </authorList>
    </citation>
    <scope>NUCLEOTIDE SEQUENCE [LARGE SCALE GENOMIC DNA]</scope>
    <source>
        <strain evidence="7 8">RmlP001</strain>
    </source>
</reference>
<dbReference type="EMBL" id="QYBC01000002">
    <property type="protein sequence ID" value="RYB07042.1"/>
    <property type="molecule type" value="Genomic_DNA"/>
</dbReference>
<dbReference type="Proteomes" id="UP000289411">
    <property type="component" value="Unassembled WGS sequence"/>
</dbReference>
<evidence type="ECO:0000256" key="5">
    <source>
        <dbReference type="ARBA" id="ARBA00023136"/>
    </source>
</evidence>
<feature type="transmembrane region" description="Helical" evidence="6">
    <location>
        <begin position="259"/>
        <end position="279"/>
    </location>
</feature>
<evidence type="ECO:0000256" key="1">
    <source>
        <dbReference type="ARBA" id="ARBA00004651"/>
    </source>
</evidence>
<protein>
    <submittedName>
        <fullName evidence="7">ABC transporter permease</fullName>
    </submittedName>
</protein>
<dbReference type="Pfam" id="PF02653">
    <property type="entry name" value="BPD_transp_2"/>
    <property type="match status" value="1"/>
</dbReference>
<evidence type="ECO:0000313" key="8">
    <source>
        <dbReference type="Proteomes" id="UP000289411"/>
    </source>
</evidence>
<feature type="transmembrane region" description="Helical" evidence="6">
    <location>
        <begin position="108"/>
        <end position="126"/>
    </location>
</feature>
<name>A0A4Q2RH91_9HYPH</name>
<feature type="transmembrane region" description="Helical" evidence="6">
    <location>
        <begin position="291"/>
        <end position="308"/>
    </location>
</feature>
<comment type="subcellular location">
    <subcellularLocation>
        <location evidence="1">Cell membrane</location>
        <topology evidence="1">Multi-pass membrane protein</topology>
    </subcellularLocation>
</comment>
<sequence>MTDAIGAAAHLTAAPPRRGSTLALRLRAGSEYLVIPVLAVLAASGLFGLFLLAVGKSPLTFLDLIWVGGFGSAFSWGNTLARAAPLVLTALTVAIPAQLGLTIIGGEGALVLGGFAAAAVAVPFVGSGAPALAVMPLMVLASLVAGGLWIGLAGLLRYRRGVNETIASLLLSYVAIAVTLFFVEGPLRDPASTAKASTRPIGALYAVGKMPGLNVHWGFAVGVAVAIALGVLMSRTTFGFAARITGGNMRAAQAQGLPVGRLMMSCCLIAGACAGLAGYFEVAAVQGRANASLAAGYGFTGILVSFLARHNPFAIPPVAVLFGGLAAAGGLVQRRMGMPDATVLVLQGFIFVVLLASETLYGRFSLFRISGRQGRA</sequence>
<dbReference type="GO" id="GO:0022857">
    <property type="term" value="F:transmembrane transporter activity"/>
    <property type="evidence" value="ECO:0007669"/>
    <property type="project" value="InterPro"/>
</dbReference>
<comment type="caution">
    <text evidence="7">The sequence shown here is derived from an EMBL/GenBank/DDBJ whole genome shotgun (WGS) entry which is preliminary data.</text>
</comment>
<feature type="transmembrane region" description="Helical" evidence="6">
    <location>
        <begin position="132"/>
        <end position="153"/>
    </location>
</feature>
<reference evidence="7 8" key="2">
    <citation type="submission" date="2019-02" db="EMBL/GenBank/DDBJ databases">
        <title>'Lichenibacterium ramalinii' gen. nov. sp. nov., 'Lichenibacterium minor' gen. nov. sp. nov.</title>
        <authorList>
            <person name="Pankratov T."/>
        </authorList>
    </citation>
    <scope>NUCLEOTIDE SEQUENCE [LARGE SCALE GENOMIC DNA]</scope>
    <source>
        <strain evidence="7 8">RmlP001</strain>
    </source>
</reference>